<proteinExistence type="predicted"/>
<accession>A0A7K1SIQ7</accession>
<dbReference type="GO" id="GO:0005829">
    <property type="term" value="C:cytosol"/>
    <property type="evidence" value="ECO:0007669"/>
    <property type="project" value="TreeGrafter"/>
</dbReference>
<evidence type="ECO:0000256" key="5">
    <source>
        <dbReference type="ARBA" id="ARBA00023163"/>
    </source>
</evidence>
<dbReference type="CDD" id="cd17574">
    <property type="entry name" value="REC_OmpR"/>
    <property type="match status" value="1"/>
</dbReference>
<dbReference type="PANTHER" id="PTHR48111:SF22">
    <property type="entry name" value="REGULATOR OF RPOS"/>
    <property type="match status" value="1"/>
</dbReference>
<dbReference type="RefSeq" id="WP_157588405.1">
    <property type="nucleotide sequence ID" value="NZ_WPIN01000012.1"/>
</dbReference>
<dbReference type="PANTHER" id="PTHR48111">
    <property type="entry name" value="REGULATOR OF RPOS"/>
    <property type="match status" value="1"/>
</dbReference>
<dbReference type="GO" id="GO:0000976">
    <property type="term" value="F:transcription cis-regulatory region binding"/>
    <property type="evidence" value="ECO:0007669"/>
    <property type="project" value="TreeGrafter"/>
</dbReference>
<name>A0A7K1SIQ7_9BACT</name>
<evidence type="ECO:0000259" key="9">
    <source>
        <dbReference type="PROSITE" id="PS51755"/>
    </source>
</evidence>
<dbReference type="Proteomes" id="UP000436006">
    <property type="component" value="Unassembled WGS sequence"/>
</dbReference>
<keyword evidence="3" id="KW-0805">Transcription regulation</keyword>
<keyword evidence="4 7" id="KW-0238">DNA-binding</keyword>
<evidence type="ECO:0000256" key="7">
    <source>
        <dbReference type="PROSITE-ProRule" id="PRU01091"/>
    </source>
</evidence>
<dbReference type="AlphaFoldDB" id="A0A7K1SIQ7"/>
<dbReference type="SMART" id="SM00862">
    <property type="entry name" value="Trans_reg_C"/>
    <property type="match status" value="1"/>
</dbReference>
<evidence type="ECO:0000313" key="11">
    <source>
        <dbReference type="Proteomes" id="UP000436006"/>
    </source>
</evidence>
<dbReference type="InterPro" id="IPR001789">
    <property type="entry name" value="Sig_transdc_resp-reg_receiver"/>
</dbReference>
<gene>
    <name evidence="10" type="ORF">GO755_26865</name>
</gene>
<feature type="domain" description="Response regulatory" evidence="8">
    <location>
        <begin position="2"/>
        <end position="116"/>
    </location>
</feature>
<keyword evidence="5" id="KW-0804">Transcription</keyword>
<dbReference type="SMART" id="SM00448">
    <property type="entry name" value="REC"/>
    <property type="match status" value="1"/>
</dbReference>
<dbReference type="Pfam" id="PF00486">
    <property type="entry name" value="Trans_reg_C"/>
    <property type="match status" value="1"/>
</dbReference>
<dbReference type="EMBL" id="WPIN01000012">
    <property type="protein sequence ID" value="MVM33690.1"/>
    <property type="molecule type" value="Genomic_DNA"/>
</dbReference>
<protein>
    <submittedName>
        <fullName evidence="10">Response regulator</fullName>
    </submittedName>
</protein>
<dbReference type="GO" id="GO:0032993">
    <property type="term" value="C:protein-DNA complex"/>
    <property type="evidence" value="ECO:0007669"/>
    <property type="project" value="TreeGrafter"/>
</dbReference>
<dbReference type="Gene3D" id="1.10.10.10">
    <property type="entry name" value="Winged helix-like DNA-binding domain superfamily/Winged helix DNA-binding domain"/>
    <property type="match status" value="1"/>
</dbReference>
<dbReference type="GO" id="GO:0006355">
    <property type="term" value="P:regulation of DNA-templated transcription"/>
    <property type="evidence" value="ECO:0007669"/>
    <property type="project" value="InterPro"/>
</dbReference>
<evidence type="ECO:0000313" key="10">
    <source>
        <dbReference type="EMBL" id="MVM33690.1"/>
    </source>
</evidence>
<evidence type="ECO:0000256" key="2">
    <source>
        <dbReference type="ARBA" id="ARBA00023012"/>
    </source>
</evidence>
<evidence type="ECO:0000256" key="4">
    <source>
        <dbReference type="ARBA" id="ARBA00023125"/>
    </source>
</evidence>
<dbReference type="Gene3D" id="3.40.50.2300">
    <property type="match status" value="1"/>
</dbReference>
<sequence length="226" mass="25338">MRLLVVEDEPALRESVRAYMEKEGYRVSTAGRFNLASQQINDADYDCFLVDIGLPDGSGLDLVRSIKESQPQAGIIVISARTGLDDKLTGLDLGADDYLTKPFHLSELNARVRSVLRRRLFEGERMITFGVISIQPQNQSVSVNGQPIEVIGKAYELLLYFIANKNRLLSKAAIAEHIWGESMELAESHEFIYQHVKNLRKKLLGAGCPDYLKTRYGVGYLFSLTP</sequence>
<keyword evidence="2" id="KW-0902">Two-component regulatory system</keyword>
<dbReference type="InterPro" id="IPR001867">
    <property type="entry name" value="OmpR/PhoB-type_DNA-bd"/>
</dbReference>
<dbReference type="CDD" id="cd00383">
    <property type="entry name" value="trans_reg_C"/>
    <property type="match status" value="1"/>
</dbReference>
<dbReference type="InterPro" id="IPR036388">
    <property type="entry name" value="WH-like_DNA-bd_sf"/>
</dbReference>
<dbReference type="Pfam" id="PF00072">
    <property type="entry name" value="Response_reg"/>
    <property type="match status" value="1"/>
</dbReference>
<dbReference type="PROSITE" id="PS51755">
    <property type="entry name" value="OMPR_PHOB"/>
    <property type="match status" value="1"/>
</dbReference>
<feature type="DNA-binding region" description="OmpR/PhoB-type" evidence="7">
    <location>
        <begin position="124"/>
        <end position="224"/>
    </location>
</feature>
<dbReference type="GO" id="GO:0000156">
    <property type="term" value="F:phosphorelay response regulator activity"/>
    <property type="evidence" value="ECO:0007669"/>
    <property type="project" value="TreeGrafter"/>
</dbReference>
<reference evidence="10 11" key="1">
    <citation type="submission" date="2019-12" db="EMBL/GenBank/DDBJ databases">
        <title>Spirosoma sp. HMF4905 genome sequencing and assembly.</title>
        <authorList>
            <person name="Kang H."/>
            <person name="Cha I."/>
            <person name="Kim H."/>
            <person name="Joh K."/>
        </authorList>
    </citation>
    <scope>NUCLEOTIDE SEQUENCE [LARGE SCALE GENOMIC DNA]</scope>
    <source>
        <strain evidence="10 11">HMF4905</strain>
    </source>
</reference>
<dbReference type="InterPro" id="IPR011006">
    <property type="entry name" value="CheY-like_superfamily"/>
</dbReference>
<keyword evidence="11" id="KW-1185">Reference proteome</keyword>
<dbReference type="SUPFAM" id="SSF52172">
    <property type="entry name" value="CheY-like"/>
    <property type="match status" value="1"/>
</dbReference>
<feature type="modified residue" description="4-aspartylphosphate" evidence="6">
    <location>
        <position position="51"/>
    </location>
</feature>
<dbReference type="InterPro" id="IPR039420">
    <property type="entry name" value="WalR-like"/>
</dbReference>
<evidence type="ECO:0000256" key="6">
    <source>
        <dbReference type="PROSITE-ProRule" id="PRU00169"/>
    </source>
</evidence>
<feature type="domain" description="OmpR/PhoB-type" evidence="9">
    <location>
        <begin position="124"/>
        <end position="224"/>
    </location>
</feature>
<comment type="caution">
    <text evidence="10">The sequence shown here is derived from an EMBL/GenBank/DDBJ whole genome shotgun (WGS) entry which is preliminary data.</text>
</comment>
<evidence type="ECO:0000259" key="8">
    <source>
        <dbReference type="PROSITE" id="PS50110"/>
    </source>
</evidence>
<evidence type="ECO:0000256" key="3">
    <source>
        <dbReference type="ARBA" id="ARBA00023015"/>
    </source>
</evidence>
<keyword evidence="1 6" id="KW-0597">Phosphoprotein</keyword>
<evidence type="ECO:0000256" key="1">
    <source>
        <dbReference type="ARBA" id="ARBA00022553"/>
    </source>
</evidence>
<dbReference type="PROSITE" id="PS50110">
    <property type="entry name" value="RESPONSE_REGULATORY"/>
    <property type="match status" value="1"/>
</dbReference>
<dbReference type="Gene3D" id="6.10.250.690">
    <property type="match status" value="1"/>
</dbReference>
<organism evidence="10 11">
    <name type="scientific">Spirosoma arboris</name>
    <dbReference type="NCBI Taxonomy" id="2682092"/>
    <lineage>
        <taxon>Bacteria</taxon>
        <taxon>Pseudomonadati</taxon>
        <taxon>Bacteroidota</taxon>
        <taxon>Cytophagia</taxon>
        <taxon>Cytophagales</taxon>
        <taxon>Cytophagaceae</taxon>
        <taxon>Spirosoma</taxon>
    </lineage>
</organism>